<proteinExistence type="predicted"/>
<feature type="transmembrane region" description="Helical" evidence="1">
    <location>
        <begin position="17"/>
        <end position="41"/>
    </location>
</feature>
<dbReference type="Proteomes" id="UP001302494">
    <property type="component" value="Chromosome"/>
</dbReference>
<sequence length="146" mass="16438">MIDQLIQFAESWVPREIWVGMITLSLIAFVGTLIAIPAMLIRLPPDYFDNHGHRKWFANHHPIIRAIGLMLKNGLGLIFLVAGIAMLVLPGQGILTMVLGILFLDFPGKHRVEQKLIRQPQILNAINAMREKAGKLPFVFHENTPT</sequence>
<organism evidence="2 3">
    <name type="scientific">Candidatus Nitrospira neomarina</name>
    <dbReference type="NCBI Taxonomy" id="3020899"/>
    <lineage>
        <taxon>Bacteria</taxon>
        <taxon>Pseudomonadati</taxon>
        <taxon>Nitrospirota</taxon>
        <taxon>Nitrospiria</taxon>
        <taxon>Nitrospirales</taxon>
        <taxon>Nitrospiraceae</taxon>
        <taxon>Nitrospira</taxon>
    </lineage>
</organism>
<gene>
    <name evidence="2" type="ORF">PQG83_18605</name>
</gene>
<keyword evidence="3" id="KW-1185">Reference proteome</keyword>
<dbReference type="Pfam" id="PF09656">
    <property type="entry name" value="PGPGW"/>
    <property type="match status" value="1"/>
</dbReference>
<protein>
    <submittedName>
        <fullName evidence="2">PGPGW domain-containing protein</fullName>
    </submittedName>
</protein>
<name>A0AA96GHS8_9BACT</name>
<keyword evidence="1" id="KW-0812">Transmembrane</keyword>
<dbReference type="EMBL" id="CP116968">
    <property type="protein sequence ID" value="WNM61733.1"/>
    <property type="molecule type" value="Genomic_DNA"/>
</dbReference>
<evidence type="ECO:0000256" key="1">
    <source>
        <dbReference type="SAM" id="Phobius"/>
    </source>
</evidence>
<keyword evidence="1" id="KW-1133">Transmembrane helix</keyword>
<dbReference type="InterPro" id="IPR019099">
    <property type="entry name" value="Uncharacterised_PGPGW_TM"/>
</dbReference>
<feature type="transmembrane region" description="Helical" evidence="1">
    <location>
        <begin position="91"/>
        <end position="108"/>
    </location>
</feature>
<evidence type="ECO:0000313" key="2">
    <source>
        <dbReference type="EMBL" id="WNM61733.1"/>
    </source>
</evidence>
<dbReference type="KEGG" id="nneo:PQG83_18605"/>
<dbReference type="RefSeq" id="WP_312744245.1">
    <property type="nucleotide sequence ID" value="NZ_CP116968.1"/>
</dbReference>
<dbReference type="AlphaFoldDB" id="A0AA96GHS8"/>
<keyword evidence="1" id="KW-0472">Membrane</keyword>
<reference evidence="2 3" key="1">
    <citation type="submission" date="2023-01" db="EMBL/GenBank/DDBJ databases">
        <title>Cultivation and genomic characterization of new, ubiquitous marine nitrite-oxidizing bacteria from the Nitrospirales.</title>
        <authorList>
            <person name="Mueller A.J."/>
            <person name="Daebeler A."/>
            <person name="Herbold C.W."/>
            <person name="Kirkegaard R.H."/>
            <person name="Daims H."/>
        </authorList>
    </citation>
    <scope>NUCLEOTIDE SEQUENCE [LARGE SCALE GENOMIC DNA]</scope>
    <source>
        <strain evidence="2 3">DK</strain>
    </source>
</reference>
<accession>A0AA96GHS8</accession>
<evidence type="ECO:0000313" key="3">
    <source>
        <dbReference type="Proteomes" id="UP001302494"/>
    </source>
</evidence>